<dbReference type="InterPro" id="IPR005097">
    <property type="entry name" value="Sacchrp_dh_NADP-bd"/>
</dbReference>
<evidence type="ECO:0000256" key="1">
    <source>
        <dbReference type="SAM" id="MobiDB-lite"/>
    </source>
</evidence>
<dbReference type="RefSeq" id="WP_341412611.1">
    <property type="nucleotide sequence ID" value="NZ_JBBUTH010000010.1"/>
</dbReference>
<dbReference type="EMBL" id="JBBUTH010000010">
    <property type="protein sequence ID" value="MEK8052879.1"/>
    <property type="molecule type" value="Genomic_DNA"/>
</dbReference>
<dbReference type="InterPro" id="IPR051276">
    <property type="entry name" value="Saccharopine_DH-like_oxidrdct"/>
</dbReference>
<dbReference type="Proteomes" id="UP001365405">
    <property type="component" value="Unassembled WGS sequence"/>
</dbReference>
<dbReference type="Pfam" id="PF03435">
    <property type="entry name" value="Sacchrp_dh_NADP"/>
    <property type="match status" value="1"/>
</dbReference>
<accession>A0ABU9CQ61</accession>
<evidence type="ECO:0000259" key="2">
    <source>
        <dbReference type="Pfam" id="PF03435"/>
    </source>
</evidence>
<dbReference type="PANTHER" id="PTHR12286">
    <property type="entry name" value="SACCHAROPINE DEHYDROGENASE-LIKE OXIDOREDUCTASE"/>
    <property type="match status" value="1"/>
</dbReference>
<feature type="region of interest" description="Disordered" evidence="1">
    <location>
        <begin position="296"/>
        <end position="315"/>
    </location>
</feature>
<reference evidence="3 4" key="1">
    <citation type="submission" date="2024-04" db="EMBL/GenBank/DDBJ databases">
        <title>Novel species of the genus Ideonella isolated from streams.</title>
        <authorList>
            <person name="Lu H."/>
        </authorList>
    </citation>
    <scope>NUCLEOTIDE SEQUENCE [LARGE SCALE GENOMIC DNA]</scope>
    <source>
        <strain evidence="3 4">DXS22W</strain>
    </source>
</reference>
<dbReference type="SUPFAM" id="SSF51735">
    <property type="entry name" value="NAD(P)-binding Rossmann-fold domains"/>
    <property type="match status" value="1"/>
</dbReference>
<protein>
    <submittedName>
        <fullName evidence="3">Saccharopine dehydrogenase NADP-binding domain-containing protein</fullName>
    </submittedName>
</protein>
<feature type="domain" description="Saccharopine dehydrogenase NADP binding" evidence="2">
    <location>
        <begin position="7"/>
        <end position="139"/>
    </location>
</feature>
<keyword evidence="4" id="KW-1185">Reference proteome</keyword>
<sequence>MSAPFDIVIHGATGFTGRLVAEYMAQRYPNAGNPEGIRWAMGGRSADKLAVVRDEIGAPADTPLVVTDLADPASLSALMSCTRLVLTTVGPYQLYGNELVAACAASGVHYVDLCGEPAWMRLMIEAHEATAKKSGARIVFSCGFDSIPFDLGVFHLQEAFRAKYGHAAPRVRGRVRKMKGTFSGGTAASLKATMAAAAKDPRVLDWLRTPFALTPGFTGPKQPSGNKPMVDEALGAVNGEGVWCAPFVMAAINTKNVHRSNALLGHAWGTDFVYDEMLITGPGARGEQIAQHVAADKSLGGEGGPKPGEGPSKEERESGFYDVLFLGEDAQGQRLSVGVSGDKDPGYGSTSKMIAESAVCLLKDAGALPGGIWTTAPAMGAALIARLQANAGLRFGVEG</sequence>
<gene>
    <name evidence="3" type="ORF">AACH10_21690</name>
</gene>
<organism evidence="3 4">
    <name type="scientific">Pseudaquabacterium inlustre</name>
    <dbReference type="NCBI Taxonomy" id="2984192"/>
    <lineage>
        <taxon>Bacteria</taxon>
        <taxon>Pseudomonadati</taxon>
        <taxon>Pseudomonadota</taxon>
        <taxon>Betaproteobacteria</taxon>
        <taxon>Burkholderiales</taxon>
        <taxon>Sphaerotilaceae</taxon>
        <taxon>Pseudaquabacterium</taxon>
    </lineage>
</organism>
<dbReference type="PANTHER" id="PTHR12286:SF5">
    <property type="entry name" value="SACCHAROPINE DEHYDROGENASE-LIKE OXIDOREDUCTASE"/>
    <property type="match status" value="1"/>
</dbReference>
<comment type="caution">
    <text evidence="3">The sequence shown here is derived from an EMBL/GenBank/DDBJ whole genome shotgun (WGS) entry which is preliminary data.</text>
</comment>
<evidence type="ECO:0000313" key="3">
    <source>
        <dbReference type="EMBL" id="MEK8052879.1"/>
    </source>
</evidence>
<proteinExistence type="predicted"/>
<dbReference type="Gene3D" id="3.40.50.720">
    <property type="entry name" value="NAD(P)-binding Rossmann-like Domain"/>
    <property type="match status" value="1"/>
</dbReference>
<name>A0ABU9CQ61_9BURK</name>
<dbReference type="InterPro" id="IPR036291">
    <property type="entry name" value="NAD(P)-bd_dom_sf"/>
</dbReference>
<evidence type="ECO:0000313" key="4">
    <source>
        <dbReference type="Proteomes" id="UP001365405"/>
    </source>
</evidence>